<dbReference type="EMBL" id="BJNW01000013">
    <property type="protein sequence ID" value="GEC99449.1"/>
    <property type="molecule type" value="Genomic_DNA"/>
</dbReference>
<keyword evidence="1" id="KW-0472">Membrane</keyword>
<keyword evidence="1" id="KW-0812">Transmembrane</keyword>
<keyword evidence="3" id="KW-1185">Reference proteome</keyword>
<feature type="transmembrane region" description="Helical" evidence="1">
    <location>
        <begin position="5"/>
        <end position="29"/>
    </location>
</feature>
<evidence type="ECO:0000256" key="1">
    <source>
        <dbReference type="SAM" id="Phobius"/>
    </source>
</evidence>
<dbReference type="OrthoDB" id="4881062at2"/>
<comment type="caution">
    <text evidence="2">The sequence shown here is derived from an EMBL/GenBank/DDBJ whole genome shotgun (WGS) entry which is preliminary data.</text>
</comment>
<gene>
    <name evidence="2" type="ORF">KVA01_16040</name>
</gene>
<feature type="transmembrane region" description="Helical" evidence="1">
    <location>
        <begin position="35"/>
        <end position="53"/>
    </location>
</feature>
<accession>A0A4Y4D641</accession>
<dbReference type="AlphaFoldDB" id="A0A4Y4D641"/>
<evidence type="ECO:0000313" key="3">
    <source>
        <dbReference type="Proteomes" id="UP000315730"/>
    </source>
</evidence>
<protein>
    <submittedName>
        <fullName evidence="2">Uncharacterized protein</fullName>
    </submittedName>
</protein>
<keyword evidence="1" id="KW-1133">Transmembrane helix</keyword>
<dbReference type="RefSeq" id="WP_068469722.1">
    <property type="nucleotide sequence ID" value="NZ_BJNW01000013.1"/>
</dbReference>
<evidence type="ECO:0000313" key="2">
    <source>
        <dbReference type="EMBL" id="GEC99449.1"/>
    </source>
</evidence>
<proteinExistence type="predicted"/>
<reference evidence="2 3" key="1">
    <citation type="submission" date="2019-06" db="EMBL/GenBank/DDBJ databases">
        <title>Whole genome shotgun sequence of Kocuria varians NBRC 15358.</title>
        <authorList>
            <person name="Hosoyama A."/>
            <person name="Uohara A."/>
            <person name="Ohji S."/>
            <person name="Ichikawa N."/>
        </authorList>
    </citation>
    <scope>NUCLEOTIDE SEQUENCE [LARGE SCALE GENOMIC DNA]</scope>
    <source>
        <strain evidence="2 3">NBRC 15358</strain>
    </source>
</reference>
<dbReference type="Proteomes" id="UP000315730">
    <property type="component" value="Unassembled WGS sequence"/>
</dbReference>
<organism evidence="2 3">
    <name type="scientific">Kocuria varians</name>
    <name type="common">Micrococcus varians</name>
    <dbReference type="NCBI Taxonomy" id="1272"/>
    <lineage>
        <taxon>Bacteria</taxon>
        <taxon>Bacillati</taxon>
        <taxon>Actinomycetota</taxon>
        <taxon>Actinomycetes</taxon>
        <taxon>Micrococcales</taxon>
        <taxon>Micrococcaceae</taxon>
        <taxon>Kocuria</taxon>
    </lineage>
</organism>
<name>A0A4Y4D641_KOCVA</name>
<sequence>MLRAVFLAVVIFLAVLGLITVLTLTIWPHEIVRDSLVVPAIYAIIFAGGQLALRRFRVGRLEAWGKIPPRDEARSVPGQQP</sequence>